<evidence type="ECO:0000256" key="3">
    <source>
        <dbReference type="ARBA" id="ARBA00022833"/>
    </source>
</evidence>
<reference evidence="7 8" key="1">
    <citation type="journal article" date="2013" name="BMC Genomics">
        <title>Genomics-driven discovery of the pneumocandin biosynthetic gene cluster in the fungus Glarea lozoyensis.</title>
        <authorList>
            <person name="Chen L."/>
            <person name="Yue Q."/>
            <person name="Zhang X."/>
            <person name="Xiang M."/>
            <person name="Wang C."/>
            <person name="Li S."/>
            <person name="Che Y."/>
            <person name="Ortiz-Lopez F.J."/>
            <person name="Bills G.F."/>
            <person name="Liu X."/>
            <person name="An Z."/>
        </authorList>
    </citation>
    <scope>NUCLEOTIDE SEQUENCE [LARGE SCALE GENOMIC DNA]</scope>
    <source>
        <strain evidence="8">ATCC 20868 / MF5171</strain>
    </source>
</reference>
<keyword evidence="1" id="KW-0479">Metal-binding</keyword>
<name>S3DME0_GLAL2</name>
<dbReference type="PROSITE" id="PS50865">
    <property type="entry name" value="ZF_MYND_2"/>
    <property type="match status" value="1"/>
</dbReference>
<proteinExistence type="predicted"/>
<dbReference type="OMA" id="CESALYC"/>
<dbReference type="Pfam" id="PF01753">
    <property type="entry name" value="zf-MYND"/>
    <property type="match status" value="1"/>
</dbReference>
<evidence type="ECO:0000256" key="4">
    <source>
        <dbReference type="PROSITE-ProRule" id="PRU00134"/>
    </source>
</evidence>
<dbReference type="Proteomes" id="UP000016922">
    <property type="component" value="Unassembled WGS sequence"/>
</dbReference>
<sequence length="425" mass="48635">MNSQHCTVCSAPRSRPCKQCGSAGYCSQKCQEADLPTHQLPCESFSQFDLFSRPSDKHFLAIHFPVDEEKPKFFWLQCAWDDRDHNESNQYPDDRSIPRLDSAIEQEILRRSYTCEKPLSDTLFVAYREQFKTDGSKLNTSITAITYKQPMKPYEWKGPVVAYAKKGQGLEHRSCKDIEMSDFKDIADYFKIYRAGDDDFRMLRVFDGLQIQQPAQKPNQKPTEQPAQQQPNSPVTAVEGVRINCFGDQKILNRPAFESVVLSSNDPIFSGHFTSDIAASIGIPIFTRHLPHDPKWAKDPRPAAHDGRSPFVNQYATFLHLSLNPSKDTWPLAADDWRSRGGSAIIVRQDKKPLLPIDAEALCRYCQFEVLPLLSHSLGEYDCERPMEKSLVLSMICRPVFEIYWHKLADERKVSTVRGAPYYND</sequence>
<dbReference type="AlphaFoldDB" id="S3DME0"/>
<dbReference type="KEGG" id="glz:GLAREA_04474"/>
<gene>
    <name evidence="7" type="ORF">GLAREA_04474</name>
</gene>
<evidence type="ECO:0000313" key="7">
    <source>
        <dbReference type="EMBL" id="EPE27683.1"/>
    </source>
</evidence>
<dbReference type="RefSeq" id="XP_008085042.1">
    <property type="nucleotide sequence ID" value="XM_008086851.1"/>
</dbReference>
<keyword evidence="3" id="KW-0862">Zinc</keyword>
<evidence type="ECO:0000256" key="2">
    <source>
        <dbReference type="ARBA" id="ARBA00022771"/>
    </source>
</evidence>
<evidence type="ECO:0000313" key="8">
    <source>
        <dbReference type="Proteomes" id="UP000016922"/>
    </source>
</evidence>
<evidence type="ECO:0000256" key="5">
    <source>
        <dbReference type="SAM" id="MobiDB-lite"/>
    </source>
</evidence>
<dbReference type="InterPro" id="IPR002893">
    <property type="entry name" value="Znf_MYND"/>
</dbReference>
<dbReference type="SUPFAM" id="SSF144232">
    <property type="entry name" value="HIT/MYND zinc finger-like"/>
    <property type="match status" value="1"/>
</dbReference>
<dbReference type="OrthoDB" id="437457at2759"/>
<dbReference type="Gene3D" id="6.10.140.2220">
    <property type="match status" value="1"/>
</dbReference>
<keyword evidence="2 4" id="KW-0863">Zinc-finger</keyword>
<dbReference type="GO" id="GO:0008270">
    <property type="term" value="F:zinc ion binding"/>
    <property type="evidence" value="ECO:0007669"/>
    <property type="project" value="UniProtKB-KW"/>
</dbReference>
<accession>S3DME0</accession>
<dbReference type="EMBL" id="KE145369">
    <property type="protein sequence ID" value="EPE27683.1"/>
    <property type="molecule type" value="Genomic_DNA"/>
</dbReference>
<dbReference type="GeneID" id="19463529"/>
<dbReference type="HOGENOM" id="CLU_639466_0_0_1"/>
<feature type="region of interest" description="Disordered" evidence="5">
    <location>
        <begin position="214"/>
        <end position="235"/>
    </location>
</feature>
<evidence type="ECO:0000259" key="6">
    <source>
        <dbReference type="PROSITE" id="PS50865"/>
    </source>
</evidence>
<dbReference type="eggNOG" id="ENOG502SQ86">
    <property type="taxonomic scope" value="Eukaryota"/>
</dbReference>
<protein>
    <submittedName>
        <fullName evidence="7">HIT/MYND zinc finger-like protein</fullName>
    </submittedName>
</protein>
<feature type="domain" description="MYND-type" evidence="6">
    <location>
        <begin position="6"/>
        <end position="42"/>
    </location>
</feature>
<evidence type="ECO:0000256" key="1">
    <source>
        <dbReference type="ARBA" id="ARBA00022723"/>
    </source>
</evidence>
<organism evidence="7 8">
    <name type="scientific">Glarea lozoyensis (strain ATCC 20868 / MF5171)</name>
    <dbReference type="NCBI Taxonomy" id="1116229"/>
    <lineage>
        <taxon>Eukaryota</taxon>
        <taxon>Fungi</taxon>
        <taxon>Dikarya</taxon>
        <taxon>Ascomycota</taxon>
        <taxon>Pezizomycotina</taxon>
        <taxon>Leotiomycetes</taxon>
        <taxon>Helotiales</taxon>
        <taxon>Helotiaceae</taxon>
        <taxon>Glarea</taxon>
    </lineage>
</organism>
<keyword evidence="8" id="KW-1185">Reference proteome</keyword>